<reference evidence="2 3" key="1">
    <citation type="submission" date="2019-03" db="EMBL/GenBank/DDBJ databases">
        <title>The genome sequence of a newly discovered highly antifungal drug resistant Aspergillus species, Aspergillus tanneri NIH 1004.</title>
        <authorList>
            <person name="Mounaud S."/>
            <person name="Singh I."/>
            <person name="Joardar V."/>
            <person name="Pakala S."/>
            <person name="Pakala S."/>
            <person name="Venepally P."/>
            <person name="Hoover J."/>
            <person name="Nierman W."/>
            <person name="Chung J."/>
            <person name="Losada L."/>
        </authorList>
    </citation>
    <scope>NUCLEOTIDE SEQUENCE [LARGE SCALE GENOMIC DNA]</scope>
    <source>
        <strain evidence="2 3">NIH1004</strain>
    </source>
</reference>
<name>A0A4S3JA88_9EURO</name>
<evidence type="ECO:0000313" key="3">
    <source>
        <dbReference type="Proteomes" id="UP000308092"/>
    </source>
</evidence>
<feature type="region of interest" description="Disordered" evidence="1">
    <location>
        <begin position="1"/>
        <end position="26"/>
    </location>
</feature>
<dbReference type="EMBL" id="SOSA01000367">
    <property type="protein sequence ID" value="THC91986.1"/>
    <property type="molecule type" value="Genomic_DNA"/>
</dbReference>
<dbReference type="AlphaFoldDB" id="A0A4S3JA88"/>
<gene>
    <name evidence="2" type="ORF">EYZ11_008542</name>
</gene>
<protein>
    <submittedName>
        <fullName evidence="2">Uncharacterized protein</fullName>
    </submittedName>
</protein>
<comment type="caution">
    <text evidence="2">The sequence shown here is derived from an EMBL/GenBank/DDBJ whole genome shotgun (WGS) entry which is preliminary data.</text>
</comment>
<organism evidence="2 3">
    <name type="scientific">Aspergillus tanneri</name>
    <dbReference type="NCBI Taxonomy" id="1220188"/>
    <lineage>
        <taxon>Eukaryota</taxon>
        <taxon>Fungi</taxon>
        <taxon>Dikarya</taxon>
        <taxon>Ascomycota</taxon>
        <taxon>Pezizomycotina</taxon>
        <taxon>Eurotiomycetes</taxon>
        <taxon>Eurotiomycetidae</taxon>
        <taxon>Eurotiales</taxon>
        <taxon>Aspergillaceae</taxon>
        <taxon>Aspergillus</taxon>
        <taxon>Aspergillus subgen. Circumdati</taxon>
    </lineage>
</organism>
<dbReference type="Proteomes" id="UP000308092">
    <property type="component" value="Unassembled WGS sequence"/>
</dbReference>
<keyword evidence="3" id="KW-1185">Reference proteome</keyword>
<dbReference type="VEuPathDB" id="FungiDB:EYZ11_008542"/>
<sequence>MQKNATPFQEEEGPLEADPGKEEIEM</sequence>
<evidence type="ECO:0000256" key="1">
    <source>
        <dbReference type="SAM" id="MobiDB-lite"/>
    </source>
</evidence>
<evidence type="ECO:0000313" key="2">
    <source>
        <dbReference type="EMBL" id="THC91986.1"/>
    </source>
</evidence>
<proteinExistence type="predicted"/>
<accession>A0A4S3JA88</accession>